<evidence type="ECO:0000256" key="6">
    <source>
        <dbReference type="SAM" id="Phobius"/>
    </source>
</evidence>
<dbReference type="Pfam" id="PF01810">
    <property type="entry name" value="LysE"/>
    <property type="match status" value="1"/>
</dbReference>
<comment type="caution">
    <text evidence="7">The sequence shown here is derived from an EMBL/GenBank/DDBJ whole genome shotgun (WGS) entry which is preliminary data.</text>
</comment>
<evidence type="ECO:0000256" key="2">
    <source>
        <dbReference type="ARBA" id="ARBA00022475"/>
    </source>
</evidence>
<dbReference type="RefSeq" id="WP_237345695.1">
    <property type="nucleotide sequence ID" value="NZ_JABWGX010000012.1"/>
</dbReference>
<evidence type="ECO:0000256" key="5">
    <source>
        <dbReference type="ARBA" id="ARBA00023136"/>
    </source>
</evidence>
<proteinExistence type="predicted"/>
<feature type="transmembrane region" description="Helical" evidence="6">
    <location>
        <begin position="41"/>
        <end position="64"/>
    </location>
</feature>
<name>A0ABU0LGK8_XANAG</name>
<keyword evidence="3 6" id="KW-0812">Transmembrane</keyword>
<dbReference type="EMBL" id="JAUSVY010000007">
    <property type="protein sequence ID" value="MDQ0506270.1"/>
    <property type="molecule type" value="Genomic_DNA"/>
</dbReference>
<dbReference type="InterPro" id="IPR001123">
    <property type="entry name" value="LeuE-type"/>
</dbReference>
<evidence type="ECO:0000256" key="3">
    <source>
        <dbReference type="ARBA" id="ARBA00022692"/>
    </source>
</evidence>
<dbReference type="PANTHER" id="PTHR30086">
    <property type="entry name" value="ARGININE EXPORTER PROTEIN ARGO"/>
    <property type="match status" value="1"/>
</dbReference>
<keyword evidence="4 6" id="KW-1133">Transmembrane helix</keyword>
<accession>A0ABU0LGK8</accession>
<feature type="transmembrane region" description="Helical" evidence="6">
    <location>
        <begin position="116"/>
        <end position="141"/>
    </location>
</feature>
<sequence>MLDISALTHGLLLGLAMFVAPGPKDILILRETLVGQSPAKLIAIAVGTDVILIGLGMLGLSALLQQMPGLRLLAQGLGIALLAAHGVQAACAAARHDGPEHALPAPPPDGSGLRRLIVVSLFNPAAWLDTLLVIGTVGATLIPPLRFSFAAGAVTASVIWFSLWVLGARSARRLMGAPHARSIQGRRLLDAGVAIAMIGMALSLALSL</sequence>
<evidence type="ECO:0000313" key="8">
    <source>
        <dbReference type="Proteomes" id="UP001241747"/>
    </source>
</evidence>
<reference evidence="7 8" key="1">
    <citation type="submission" date="2023-07" db="EMBL/GenBank/DDBJ databases">
        <title>Genomic Encyclopedia of Type Strains, Phase IV (KMG-IV): sequencing the most valuable type-strain genomes for metagenomic binning, comparative biology and taxonomic classification.</title>
        <authorList>
            <person name="Goeker M."/>
        </authorList>
    </citation>
    <scope>NUCLEOTIDE SEQUENCE [LARGE SCALE GENOMIC DNA]</scope>
    <source>
        <strain evidence="7 8">DSM 3770</strain>
    </source>
</reference>
<feature type="transmembrane region" description="Helical" evidence="6">
    <location>
        <begin position="147"/>
        <end position="167"/>
    </location>
</feature>
<comment type="subcellular location">
    <subcellularLocation>
        <location evidence="1">Cell membrane</location>
        <topology evidence="1">Multi-pass membrane protein</topology>
    </subcellularLocation>
</comment>
<gene>
    <name evidence="7" type="ORF">QOZ94_003079</name>
</gene>
<feature type="transmembrane region" description="Helical" evidence="6">
    <location>
        <begin position="6"/>
        <end position="29"/>
    </location>
</feature>
<evidence type="ECO:0000256" key="4">
    <source>
        <dbReference type="ARBA" id="ARBA00022989"/>
    </source>
</evidence>
<keyword evidence="5 6" id="KW-0472">Membrane</keyword>
<keyword evidence="8" id="KW-1185">Reference proteome</keyword>
<feature type="transmembrane region" description="Helical" evidence="6">
    <location>
        <begin position="188"/>
        <end position="206"/>
    </location>
</feature>
<dbReference type="PANTHER" id="PTHR30086:SF20">
    <property type="entry name" value="ARGININE EXPORTER PROTEIN ARGO-RELATED"/>
    <property type="match status" value="1"/>
</dbReference>
<organism evidence="7 8">
    <name type="scientific">Xanthobacter agilis</name>
    <dbReference type="NCBI Taxonomy" id="47492"/>
    <lineage>
        <taxon>Bacteria</taxon>
        <taxon>Pseudomonadati</taxon>
        <taxon>Pseudomonadota</taxon>
        <taxon>Alphaproteobacteria</taxon>
        <taxon>Hyphomicrobiales</taxon>
        <taxon>Xanthobacteraceae</taxon>
        <taxon>Xanthobacter</taxon>
    </lineage>
</organism>
<dbReference type="Proteomes" id="UP001241747">
    <property type="component" value="Unassembled WGS sequence"/>
</dbReference>
<evidence type="ECO:0000256" key="1">
    <source>
        <dbReference type="ARBA" id="ARBA00004651"/>
    </source>
</evidence>
<evidence type="ECO:0000313" key="7">
    <source>
        <dbReference type="EMBL" id="MDQ0506270.1"/>
    </source>
</evidence>
<keyword evidence="2" id="KW-1003">Cell membrane</keyword>
<protein>
    <submittedName>
        <fullName evidence="7">L-lysine exporter family protein LysE/ArgO</fullName>
    </submittedName>
</protein>